<evidence type="ECO:0000256" key="1">
    <source>
        <dbReference type="SAM" id="Coils"/>
    </source>
</evidence>
<proteinExistence type="predicted"/>
<organism evidence="2 3">
    <name type="scientific">Paramecium octaurelia</name>
    <dbReference type="NCBI Taxonomy" id="43137"/>
    <lineage>
        <taxon>Eukaryota</taxon>
        <taxon>Sar</taxon>
        <taxon>Alveolata</taxon>
        <taxon>Ciliophora</taxon>
        <taxon>Intramacronucleata</taxon>
        <taxon>Oligohymenophorea</taxon>
        <taxon>Peniculida</taxon>
        <taxon>Parameciidae</taxon>
        <taxon>Paramecium</taxon>
    </lineage>
</organism>
<dbReference type="OrthoDB" id="305156at2759"/>
<keyword evidence="3" id="KW-1185">Reference proteome</keyword>
<keyword evidence="1" id="KW-0175">Coiled coil</keyword>
<evidence type="ECO:0000313" key="2">
    <source>
        <dbReference type="EMBL" id="CAD8169331.1"/>
    </source>
</evidence>
<name>A0A8S1UX72_PAROT</name>
<evidence type="ECO:0000313" key="3">
    <source>
        <dbReference type="Proteomes" id="UP000683925"/>
    </source>
</evidence>
<comment type="caution">
    <text evidence="2">The sequence shown here is derived from an EMBL/GenBank/DDBJ whole genome shotgun (WGS) entry which is preliminary data.</text>
</comment>
<reference evidence="2" key="1">
    <citation type="submission" date="2021-01" db="EMBL/GenBank/DDBJ databases">
        <authorList>
            <consortium name="Genoscope - CEA"/>
            <person name="William W."/>
        </authorList>
    </citation>
    <scope>NUCLEOTIDE SEQUENCE</scope>
</reference>
<protein>
    <submittedName>
        <fullName evidence="2">Uncharacterized protein</fullName>
    </submittedName>
</protein>
<dbReference type="EMBL" id="CAJJDP010000053">
    <property type="protein sequence ID" value="CAD8169331.1"/>
    <property type="molecule type" value="Genomic_DNA"/>
</dbReference>
<sequence length="334" mass="39060">MKKGRKPLDEQIKIQRKLEQLWKGNFLNLNFLEEIQLLNINLPQSKQIFTKDFVLQYKKQKNYRYVKIVTSNLLIDCRTTRARESQAQKENEVLEKQVDENLQQQIQEPEVENRPQVQNIQLLPENNFIEQTKEPSIIEILPEQKSKSKDNILKPSKLNIKSNNQSVIEVQPNPVTVIKKEILIIEDQNQISNSLLDSPQSKTQNPKQQDKIPKYLLFEPSPPNSPSLSFSKSLSQSFVNHLMDESFFGVEQLKLSESLFGNTLSIKQDPNPNQYDQTFAMLKAKINEIQESQFEQLLIAYNHNFLHLQKIILNDINQIKLLISKYQKKKPRII</sequence>
<dbReference type="AlphaFoldDB" id="A0A8S1UX72"/>
<dbReference type="OMA" id="IAYNHNF"/>
<accession>A0A8S1UX72</accession>
<dbReference type="Proteomes" id="UP000683925">
    <property type="component" value="Unassembled WGS sequence"/>
</dbReference>
<gene>
    <name evidence="2" type="ORF">POCTA_138.1.T0530167</name>
</gene>
<feature type="coiled-coil region" evidence="1">
    <location>
        <begin position="77"/>
        <end position="104"/>
    </location>
</feature>